<dbReference type="GO" id="GO:0009694">
    <property type="term" value="P:jasmonic acid metabolic process"/>
    <property type="evidence" value="ECO:0007669"/>
    <property type="project" value="TreeGrafter"/>
</dbReference>
<evidence type="ECO:0000313" key="3">
    <source>
        <dbReference type="EMBL" id="GFS29971.1"/>
    </source>
</evidence>
<evidence type="ECO:0000313" key="4">
    <source>
        <dbReference type="Proteomes" id="UP000585474"/>
    </source>
</evidence>
<comment type="caution">
    <text evidence="3">The sequence shown here is derived from an EMBL/GenBank/DDBJ whole genome shotgun (WGS) entry which is preliminary data.</text>
</comment>
<dbReference type="Proteomes" id="UP000585474">
    <property type="component" value="Unassembled WGS sequence"/>
</dbReference>
<dbReference type="InterPro" id="IPR045889">
    <property type="entry name" value="MES/HNL"/>
</dbReference>
<dbReference type="GO" id="GO:0080030">
    <property type="term" value="F:methyl indole-3-acetate esterase activity"/>
    <property type="evidence" value="ECO:0007669"/>
    <property type="project" value="TreeGrafter"/>
</dbReference>
<proteinExistence type="predicted"/>
<dbReference type="InterPro" id="IPR029058">
    <property type="entry name" value="AB_hydrolase_fold"/>
</dbReference>
<name>A0A7J0DAK5_9ERIC</name>
<feature type="domain" description="AB hydrolase-1" evidence="2">
    <location>
        <begin position="8"/>
        <end position="114"/>
    </location>
</feature>
<organism evidence="3 4">
    <name type="scientific">Actinidia rufa</name>
    <dbReference type="NCBI Taxonomy" id="165716"/>
    <lineage>
        <taxon>Eukaryota</taxon>
        <taxon>Viridiplantae</taxon>
        <taxon>Streptophyta</taxon>
        <taxon>Embryophyta</taxon>
        <taxon>Tracheophyta</taxon>
        <taxon>Spermatophyta</taxon>
        <taxon>Magnoliopsida</taxon>
        <taxon>eudicotyledons</taxon>
        <taxon>Gunneridae</taxon>
        <taxon>Pentapetalae</taxon>
        <taxon>asterids</taxon>
        <taxon>Ericales</taxon>
        <taxon>Actinidiaceae</taxon>
        <taxon>Actinidia</taxon>
    </lineage>
</organism>
<dbReference type="Gene3D" id="3.40.50.1820">
    <property type="entry name" value="alpha/beta hydrolase"/>
    <property type="match status" value="1"/>
</dbReference>
<gene>
    <name evidence="3" type="ORF">Acr_00g0009450</name>
</gene>
<evidence type="ECO:0000256" key="1">
    <source>
        <dbReference type="ARBA" id="ARBA00022801"/>
    </source>
</evidence>
<dbReference type="EMBL" id="BJWL01000104">
    <property type="protein sequence ID" value="GFS29971.1"/>
    <property type="molecule type" value="Genomic_DNA"/>
</dbReference>
<dbReference type="OrthoDB" id="408373at2759"/>
<sequence>MDEKGQNNHFVMVHGSCHGAWCWYKAKPQLESLGHKVTVLDLSASGLNRKTLDQVGSFREYSEPLLQFMTSIDEKVILVGHSFGGMSIALAADNYPEKISVAVFVTAHMPDTEHRPSYVLEQLRVDEEYYVA</sequence>
<protein>
    <submittedName>
        <fullName evidence="3">Methyl esterase 1</fullName>
    </submittedName>
</protein>
<dbReference type="GO" id="GO:0080031">
    <property type="term" value="F:methyl salicylate esterase activity"/>
    <property type="evidence" value="ECO:0007669"/>
    <property type="project" value="TreeGrafter"/>
</dbReference>
<dbReference type="PANTHER" id="PTHR10992:SF1083">
    <property type="entry name" value="METHYLESTERASE 1"/>
    <property type="match status" value="1"/>
</dbReference>
<dbReference type="InterPro" id="IPR000073">
    <property type="entry name" value="AB_hydrolase_1"/>
</dbReference>
<dbReference type="SUPFAM" id="SSF53474">
    <property type="entry name" value="alpha/beta-Hydrolases"/>
    <property type="match status" value="1"/>
</dbReference>
<keyword evidence="4" id="KW-1185">Reference proteome</keyword>
<accession>A0A7J0DAK5</accession>
<dbReference type="GO" id="GO:0080032">
    <property type="term" value="F:methyl jasmonate esterase activity"/>
    <property type="evidence" value="ECO:0007669"/>
    <property type="project" value="TreeGrafter"/>
</dbReference>
<dbReference type="PANTHER" id="PTHR10992">
    <property type="entry name" value="METHYLESTERASE FAMILY MEMBER"/>
    <property type="match status" value="1"/>
</dbReference>
<dbReference type="Pfam" id="PF00561">
    <property type="entry name" value="Abhydrolase_1"/>
    <property type="match status" value="1"/>
</dbReference>
<dbReference type="AlphaFoldDB" id="A0A7J0DAK5"/>
<dbReference type="GO" id="GO:0009696">
    <property type="term" value="P:salicylic acid metabolic process"/>
    <property type="evidence" value="ECO:0007669"/>
    <property type="project" value="TreeGrafter"/>
</dbReference>
<keyword evidence="1" id="KW-0378">Hydrolase</keyword>
<evidence type="ECO:0000259" key="2">
    <source>
        <dbReference type="Pfam" id="PF00561"/>
    </source>
</evidence>
<reference evidence="4" key="1">
    <citation type="submission" date="2019-07" db="EMBL/GenBank/DDBJ databases">
        <title>De Novo Assembly of kiwifruit Actinidia rufa.</title>
        <authorList>
            <person name="Sugita-Konishi S."/>
            <person name="Sato K."/>
            <person name="Mori E."/>
            <person name="Abe Y."/>
            <person name="Kisaki G."/>
            <person name="Hamano K."/>
            <person name="Suezawa K."/>
            <person name="Otani M."/>
            <person name="Fukuda T."/>
            <person name="Manabe T."/>
            <person name="Gomi K."/>
            <person name="Tabuchi M."/>
            <person name="Akimitsu K."/>
            <person name="Kataoka I."/>
        </authorList>
    </citation>
    <scope>NUCLEOTIDE SEQUENCE [LARGE SCALE GENOMIC DNA]</scope>
    <source>
        <strain evidence="4">cv. Fuchu</strain>
    </source>
</reference>